<evidence type="ECO:0000313" key="3">
    <source>
        <dbReference type="EMBL" id="GGO39002.1"/>
    </source>
</evidence>
<proteinExistence type="predicted"/>
<organism evidence="3 4">
    <name type="scientific">Streptomyces lasiicapitis</name>
    <dbReference type="NCBI Taxonomy" id="1923961"/>
    <lineage>
        <taxon>Bacteria</taxon>
        <taxon>Bacillati</taxon>
        <taxon>Actinomycetota</taxon>
        <taxon>Actinomycetes</taxon>
        <taxon>Kitasatosporales</taxon>
        <taxon>Streptomycetaceae</taxon>
        <taxon>Streptomyces</taxon>
    </lineage>
</organism>
<dbReference type="Proteomes" id="UP000656881">
    <property type="component" value="Unassembled WGS sequence"/>
</dbReference>
<comment type="caution">
    <text evidence="3">The sequence shown here is derived from an EMBL/GenBank/DDBJ whole genome shotgun (WGS) entry which is preliminary data.</text>
</comment>
<dbReference type="InterPro" id="IPR025419">
    <property type="entry name" value="DUF4142"/>
</dbReference>
<accession>A0ABQ2LL19</accession>
<dbReference type="PANTHER" id="PTHR38593:SF1">
    <property type="entry name" value="BLR2558 PROTEIN"/>
    <property type="match status" value="1"/>
</dbReference>
<reference evidence="4" key="1">
    <citation type="journal article" date="2019" name="Int. J. Syst. Evol. Microbiol.">
        <title>The Global Catalogue of Microorganisms (GCM) 10K type strain sequencing project: providing services to taxonomists for standard genome sequencing and annotation.</title>
        <authorList>
            <consortium name="The Broad Institute Genomics Platform"/>
            <consortium name="The Broad Institute Genome Sequencing Center for Infectious Disease"/>
            <person name="Wu L."/>
            <person name="Ma J."/>
        </authorList>
    </citation>
    <scope>NUCLEOTIDE SEQUENCE [LARGE SCALE GENOMIC DNA]</scope>
    <source>
        <strain evidence="4">CGMCC 4.7349</strain>
    </source>
</reference>
<evidence type="ECO:0000256" key="1">
    <source>
        <dbReference type="SAM" id="MobiDB-lite"/>
    </source>
</evidence>
<feature type="region of interest" description="Disordered" evidence="1">
    <location>
        <begin position="207"/>
        <end position="260"/>
    </location>
</feature>
<feature type="domain" description="DUF4142" evidence="2">
    <location>
        <begin position="59"/>
        <end position="192"/>
    </location>
</feature>
<dbReference type="PANTHER" id="PTHR38593">
    <property type="entry name" value="BLR2558 PROTEIN"/>
    <property type="match status" value="1"/>
</dbReference>
<feature type="compositionally biased region" description="Pro residues" evidence="1">
    <location>
        <begin position="215"/>
        <end position="231"/>
    </location>
</feature>
<dbReference type="Pfam" id="PF13628">
    <property type="entry name" value="DUF4142"/>
    <property type="match status" value="1"/>
</dbReference>
<dbReference type="EMBL" id="BMNG01000003">
    <property type="protein sequence ID" value="GGO39002.1"/>
    <property type="molecule type" value="Genomic_DNA"/>
</dbReference>
<sequence>MRIRHMGRVNGTALIIAALVVTVGALAFPVWSYADRSGTGEANLNAGSVATRWGPLSATDRDFLVRVRLAGLWEIPAGQQAVERAPSKAIKDAGDHLIVGHADLDERVRGVASQLGVELPNQPNAQQQGWLRELTEADGETYQRKFANLLRVAHGKVFALVAQVRDTTRNTLVRQLATDANQTVLDHITMLENTGFVDYDSIANGAAGNSTASPTGPPPPGGDAPPQPDPAGPTGDVSGTSRPSPAPPGTVNTDRPEPQM</sequence>
<gene>
    <name evidence="3" type="ORF">GCM10012286_14800</name>
</gene>
<evidence type="ECO:0000259" key="2">
    <source>
        <dbReference type="Pfam" id="PF13628"/>
    </source>
</evidence>
<protein>
    <recommendedName>
        <fullName evidence="2">DUF4142 domain-containing protein</fullName>
    </recommendedName>
</protein>
<name>A0ABQ2LL19_9ACTN</name>
<evidence type="ECO:0000313" key="4">
    <source>
        <dbReference type="Proteomes" id="UP000656881"/>
    </source>
</evidence>
<keyword evidence="4" id="KW-1185">Reference proteome</keyword>